<keyword evidence="2" id="KW-1185">Reference proteome</keyword>
<proteinExistence type="predicted"/>
<protein>
    <submittedName>
        <fullName evidence="1">Uncharacterized protein</fullName>
    </submittedName>
</protein>
<evidence type="ECO:0000313" key="1">
    <source>
        <dbReference type="EMBL" id="KAI0493334.1"/>
    </source>
</evidence>
<sequence>MLPLDLCHMRPSSLSVSSRLGITLEDVKIMRCCQDYDGTKQPDRVQCKWFIVIPIKYFSNCVCSSSAKSNNRLFGKASTEEEMVEQHQQIGSLKDNINMPVALI</sequence>
<accession>A0A8T3ABA2</accession>
<dbReference type="AlphaFoldDB" id="A0A8T3ABA2"/>
<evidence type="ECO:0000313" key="2">
    <source>
        <dbReference type="Proteomes" id="UP000829196"/>
    </source>
</evidence>
<gene>
    <name evidence="1" type="ORF">KFK09_027611</name>
</gene>
<dbReference type="Proteomes" id="UP000829196">
    <property type="component" value="Unassembled WGS sequence"/>
</dbReference>
<name>A0A8T3ABA2_DENNO</name>
<reference evidence="1" key="1">
    <citation type="journal article" date="2022" name="Front. Genet.">
        <title>Chromosome-Scale Assembly of the Dendrobium nobile Genome Provides Insights Into the Molecular Mechanism of the Biosynthesis of the Medicinal Active Ingredient of Dendrobium.</title>
        <authorList>
            <person name="Xu Q."/>
            <person name="Niu S.-C."/>
            <person name="Li K.-L."/>
            <person name="Zheng P.-J."/>
            <person name="Zhang X.-J."/>
            <person name="Jia Y."/>
            <person name="Liu Y."/>
            <person name="Niu Y.-X."/>
            <person name="Yu L.-H."/>
            <person name="Chen D.-F."/>
            <person name="Zhang G.-Q."/>
        </authorList>
    </citation>
    <scope>NUCLEOTIDE SEQUENCE</scope>
    <source>
        <tissue evidence="1">Leaf</tissue>
    </source>
</reference>
<organism evidence="1 2">
    <name type="scientific">Dendrobium nobile</name>
    <name type="common">Orchid</name>
    <dbReference type="NCBI Taxonomy" id="94219"/>
    <lineage>
        <taxon>Eukaryota</taxon>
        <taxon>Viridiplantae</taxon>
        <taxon>Streptophyta</taxon>
        <taxon>Embryophyta</taxon>
        <taxon>Tracheophyta</taxon>
        <taxon>Spermatophyta</taxon>
        <taxon>Magnoliopsida</taxon>
        <taxon>Liliopsida</taxon>
        <taxon>Asparagales</taxon>
        <taxon>Orchidaceae</taxon>
        <taxon>Epidendroideae</taxon>
        <taxon>Malaxideae</taxon>
        <taxon>Dendrobiinae</taxon>
        <taxon>Dendrobium</taxon>
    </lineage>
</organism>
<comment type="caution">
    <text evidence="1">The sequence shown here is derived from an EMBL/GenBank/DDBJ whole genome shotgun (WGS) entry which is preliminary data.</text>
</comment>
<dbReference type="EMBL" id="JAGYWB010000018">
    <property type="protein sequence ID" value="KAI0493334.1"/>
    <property type="molecule type" value="Genomic_DNA"/>
</dbReference>